<evidence type="ECO:0000256" key="3">
    <source>
        <dbReference type="ARBA" id="ARBA00022722"/>
    </source>
</evidence>
<comment type="similarity">
    <text evidence="1">Belongs to the XseB family.</text>
</comment>
<keyword evidence="2" id="KW-0963">Cytoplasm</keyword>
<organism evidence="8 9">
    <name type="scientific">Alistipes ihumii AP11</name>
    <dbReference type="NCBI Taxonomy" id="1211813"/>
    <lineage>
        <taxon>Bacteria</taxon>
        <taxon>Pseudomonadati</taxon>
        <taxon>Bacteroidota</taxon>
        <taxon>Bacteroidia</taxon>
        <taxon>Bacteroidales</taxon>
        <taxon>Rikenellaceae</taxon>
        <taxon>Alistipes</taxon>
    </lineage>
</organism>
<keyword evidence="7" id="KW-0175">Coiled coil</keyword>
<dbReference type="Proteomes" id="UP001059295">
    <property type="component" value="Chromosome"/>
</dbReference>
<keyword evidence="5" id="KW-0269">Exonuclease</keyword>
<accession>A0ABY5UZF1</accession>
<name>A0ABY5UZF1_9BACT</name>
<dbReference type="Gene3D" id="1.10.287.1040">
    <property type="entry name" value="Exonuclease VII, small subunit"/>
    <property type="match status" value="1"/>
</dbReference>
<evidence type="ECO:0000256" key="5">
    <source>
        <dbReference type="ARBA" id="ARBA00022839"/>
    </source>
</evidence>
<proteinExistence type="inferred from homology"/>
<gene>
    <name evidence="8" type="primary">xseB</name>
    <name evidence="8" type="ORF">NQ491_00765</name>
</gene>
<evidence type="ECO:0000256" key="4">
    <source>
        <dbReference type="ARBA" id="ARBA00022801"/>
    </source>
</evidence>
<keyword evidence="9" id="KW-1185">Reference proteome</keyword>
<dbReference type="InterPro" id="IPR037004">
    <property type="entry name" value="Exonuc_VII_ssu_sf"/>
</dbReference>
<evidence type="ECO:0000256" key="7">
    <source>
        <dbReference type="SAM" id="Coils"/>
    </source>
</evidence>
<protein>
    <recommendedName>
        <fullName evidence="6">Exodeoxyribonuclease VII small subunit</fullName>
        <ecNumber evidence="6">3.1.11.6</ecNumber>
    </recommendedName>
</protein>
<feature type="coiled-coil region" evidence="7">
    <location>
        <begin position="36"/>
        <end position="63"/>
    </location>
</feature>
<evidence type="ECO:0000256" key="6">
    <source>
        <dbReference type="NCBIfam" id="TIGR01280"/>
    </source>
</evidence>
<dbReference type="SUPFAM" id="SSF116842">
    <property type="entry name" value="XseB-like"/>
    <property type="match status" value="1"/>
</dbReference>
<evidence type="ECO:0000256" key="1">
    <source>
        <dbReference type="ARBA" id="ARBA00009998"/>
    </source>
</evidence>
<reference evidence="8" key="1">
    <citation type="journal article" date="2022" name="Cell">
        <title>Design, construction, and in vivo augmentation of a complex gut microbiome.</title>
        <authorList>
            <person name="Cheng A.G."/>
            <person name="Ho P.Y."/>
            <person name="Aranda-Diaz A."/>
            <person name="Jain S."/>
            <person name="Yu F.B."/>
            <person name="Meng X."/>
            <person name="Wang M."/>
            <person name="Iakiviak M."/>
            <person name="Nagashima K."/>
            <person name="Zhao A."/>
            <person name="Murugkar P."/>
            <person name="Patil A."/>
            <person name="Atabakhsh K."/>
            <person name="Weakley A."/>
            <person name="Yan J."/>
            <person name="Brumbaugh A.R."/>
            <person name="Higginbottom S."/>
            <person name="Dimas A."/>
            <person name="Shiver A.L."/>
            <person name="Deutschbauer A."/>
            <person name="Neff N."/>
            <person name="Sonnenburg J.L."/>
            <person name="Huang K.C."/>
            <person name="Fischbach M.A."/>
        </authorList>
    </citation>
    <scope>NUCLEOTIDE SEQUENCE</scope>
    <source>
        <strain evidence="8">AP11</strain>
    </source>
</reference>
<dbReference type="GO" id="GO:0008855">
    <property type="term" value="F:exodeoxyribonuclease VII activity"/>
    <property type="evidence" value="ECO:0007669"/>
    <property type="project" value="UniProtKB-EC"/>
</dbReference>
<sequence>MTPPKLTYTQAVEEVERILEKFNDGQMSVDELGAQVKRAAELIKLCHEKLRKAEQEVSEALKEE</sequence>
<dbReference type="NCBIfam" id="TIGR01280">
    <property type="entry name" value="xseB"/>
    <property type="match status" value="1"/>
</dbReference>
<dbReference type="EMBL" id="CP102294">
    <property type="protein sequence ID" value="UWN57340.1"/>
    <property type="molecule type" value="Genomic_DNA"/>
</dbReference>
<evidence type="ECO:0000313" key="8">
    <source>
        <dbReference type="EMBL" id="UWN57340.1"/>
    </source>
</evidence>
<dbReference type="GeneID" id="82890221"/>
<keyword evidence="3" id="KW-0540">Nuclease</keyword>
<dbReference type="InterPro" id="IPR003761">
    <property type="entry name" value="Exonuc_VII_S"/>
</dbReference>
<evidence type="ECO:0000256" key="2">
    <source>
        <dbReference type="ARBA" id="ARBA00022490"/>
    </source>
</evidence>
<dbReference type="EC" id="3.1.11.6" evidence="6"/>
<dbReference type="RefSeq" id="WP_019245273.1">
    <property type="nucleotide sequence ID" value="NZ_CAPH01000006.1"/>
</dbReference>
<evidence type="ECO:0000313" key="9">
    <source>
        <dbReference type="Proteomes" id="UP001059295"/>
    </source>
</evidence>
<keyword evidence="4 8" id="KW-0378">Hydrolase</keyword>
<dbReference type="Pfam" id="PF02609">
    <property type="entry name" value="Exonuc_VII_S"/>
    <property type="match status" value="1"/>
</dbReference>